<protein>
    <submittedName>
        <fullName evidence="2">GIY-YIG nuclease family protein</fullName>
    </submittedName>
</protein>
<dbReference type="CDD" id="cd10447">
    <property type="entry name" value="GIY-YIG_unchar_2"/>
    <property type="match status" value="1"/>
</dbReference>
<dbReference type="AlphaFoldDB" id="A0A395GAT8"/>
<dbReference type="RefSeq" id="WP_099579475.1">
    <property type="nucleotide sequence ID" value="NZ_MJBI02000002.1"/>
</dbReference>
<evidence type="ECO:0000313" key="3">
    <source>
        <dbReference type="Proteomes" id="UP000229523"/>
    </source>
</evidence>
<sequence length="287" mass="32441">MVKRGKNINLYLIDGDVNGRIKCTLANWTGVIYKIPQTKVERISNREELKQSGIYFLFGSRDDNEKDSVYIGQASIRSNGEGLLYRINEHKNDTTKDYWTEAVAVTTSNNSFGPTEISYLEHRMVNIAKESNRYEVKNGNMPNIGNVTEEKQSELEDFLDNAKIVMGALGYKVFEKIMNDEERDVLEPSFVYEVKGVRAMGRRTSEGFVLLKGSRLSPSISEVGGDKVRIQREKYTDDIDMNNYVINDILFKSPSGAAKFVSGNSVNGNISWRTSDGRTLGEIIKFI</sequence>
<dbReference type="Proteomes" id="UP000229523">
    <property type="component" value="Unassembled WGS sequence"/>
</dbReference>
<name>A0A395GAT8_9STAP</name>
<comment type="caution">
    <text evidence="2">The sequence shown here is derived from an EMBL/GenBank/DDBJ whole genome shotgun (WGS) entry which is preliminary data.</text>
</comment>
<organism evidence="2 3">
    <name type="scientific">Macrococcoides goetzii</name>
    <dbReference type="NCBI Taxonomy" id="1891097"/>
    <lineage>
        <taxon>Bacteria</taxon>
        <taxon>Bacillati</taxon>
        <taxon>Bacillota</taxon>
        <taxon>Bacilli</taxon>
        <taxon>Bacillales</taxon>
        <taxon>Staphylococcaceae</taxon>
        <taxon>Macrococcoides</taxon>
    </lineage>
</organism>
<gene>
    <name evidence="2" type="ORF">BFS35_005720</name>
</gene>
<dbReference type="InterPro" id="IPR025579">
    <property type="entry name" value="DUF4357"/>
</dbReference>
<evidence type="ECO:0000313" key="2">
    <source>
        <dbReference type="EMBL" id="RAI81062.1"/>
    </source>
</evidence>
<evidence type="ECO:0000259" key="1">
    <source>
        <dbReference type="Pfam" id="PF14267"/>
    </source>
</evidence>
<keyword evidence="3" id="KW-1185">Reference proteome</keyword>
<feature type="domain" description="DUF4357" evidence="1">
    <location>
        <begin position="244"/>
        <end position="280"/>
    </location>
</feature>
<dbReference type="EMBL" id="MJBI02000002">
    <property type="protein sequence ID" value="RAI81062.1"/>
    <property type="molecule type" value="Genomic_DNA"/>
</dbReference>
<reference evidence="2 3" key="1">
    <citation type="journal article" date="2018" name="Front. Microbiol.">
        <title>Description and Comparative Genomics of Macrococcus caseolyticus subsp. hominis subsp. nov., Macrococcus goetzii sp. nov., Macrococcus epidermidis sp. nov., and Macrococcus bohemicus sp. nov., Novel Macrococci From Human Clinical Material With Virulence Potential and Suspected Uptake of Foreign DNA by Natural Transformation.</title>
        <authorList>
            <person name="Maslanova I."/>
            <person name="Wertheimer Z."/>
            <person name="Sedlacek I."/>
            <person name="Svec P."/>
            <person name="Indrakova A."/>
            <person name="Kovarovic V."/>
            <person name="Schumann P."/>
            <person name="Sproer C."/>
            <person name="Kralova S."/>
            <person name="Sedo O."/>
            <person name="Kristofova L."/>
            <person name="Vrbovska V."/>
            <person name="Fuzik T."/>
            <person name="Petras P."/>
            <person name="Zdrahal Z."/>
            <person name="Ruzickova V."/>
            <person name="Doskar J."/>
            <person name="Pantucek R."/>
        </authorList>
    </citation>
    <scope>NUCLEOTIDE SEQUENCE [LARGE SCALE GENOMIC DNA]</scope>
    <source>
        <strain evidence="2 3">CCM 4927</strain>
    </source>
</reference>
<proteinExistence type="predicted"/>
<dbReference type="Pfam" id="PF14267">
    <property type="entry name" value="DUF4357"/>
    <property type="match status" value="1"/>
</dbReference>
<accession>A0A395GAT8</accession>